<sequence length="66" mass="7384">MASRFSQGLRKALAGLFFKQEARYSMGSPKEQTSAERWEQSKSFMQLLAAFMTGAIAGQIWMGQTC</sequence>
<accession>A0A8X7BXJ0</accession>
<gene>
    <name evidence="1" type="ORF">TNIN_294501</name>
</gene>
<evidence type="ECO:0000313" key="2">
    <source>
        <dbReference type="Proteomes" id="UP000886998"/>
    </source>
</evidence>
<dbReference type="Proteomes" id="UP000886998">
    <property type="component" value="Unassembled WGS sequence"/>
</dbReference>
<dbReference type="OrthoDB" id="10402132at2759"/>
<keyword evidence="2" id="KW-1185">Reference proteome</keyword>
<proteinExistence type="predicted"/>
<organism evidence="1 2">
    <name type="scientific">Trichonephila inaurata madagascariensis</name>
    <dbReference type="NCBI Taxonomy" id="2747483"/>
    <lineage>
        <taxon>Eukaryota</taxon>
        <taxon>Metazoa</taxon>
        <taxon>Ecdysozoa</taxon>
        <taxon>Arthropoda</taxon>
        <taxon>Chelicerata</taxon>
        <taxon>Arachnida</taxon>
        <taxon>Araneae</taxon>
        <taxon>Araneomorphae</taxon>
        <taxon>Entelegynae</taxon>
        <taxon>Araneoidea</taxon>
        <taxon>Nephilidae</taxon>
        <taxon>Trichonephila</taxon>
        <taxon>Trichonephila inaurata</taxon>
    </lineage>
</organism>
<name>A0A8X7BXJ0_9ARAC</name>
<protein>
    <submittedName>
        <fullName evidence="1">Uncharacterized protein</fullName>
    </submittedName>
</protein>
<evidence type="ECO:0000313" key="1">
    <source>
        <dbReference type="EMBL" id="GFY46728.1"/>
    </source>
</evidence>
<dbReference type="EMBL" id="BMAV01005561">
    <property type="protein sequence ID" value="GFY46728.1"/>
    <property type="molecule type" value="Genomic_DNA"/>
</dbReference>
<reference evidence="1" key="1">
    <citation type="submission" date="2020-08" db="EMBL/GenBank/DDBJ databases">
        <title>Multicomponent nature underlies the extraordinary mechanical properties of spider dragline silk.</title>
        <authorList>
            <person name="Kono N."/>
            <person name="Nakamura H."/>
            <person name="Mori M."/>
            <person name="Yoshida Y."/>
            <person name="Ohtoshi R."/>
            <person name="Malay A.D."/>
            <person name="Moran D.A.P."/>
            <person name="Tomita M."/>
            <person name="Numata K."/>
            <person name="Arakawa K."/>
        </authorList>
    </citation>
    <scope>NUCLEOTIDE SEQUENCE</scope>
</reference>
<dbReference type="AlphaFoldDB" id="A0A8X7BXJ0"/>
<comment type="caution">
    <text evidence="1">The sequence shown here is derived from an EMBL/GenBank/DDBJ whole genome shotgun (WGS) entry which is preliminary data.</text>
</comment>